<feature type="compositionally biased region" description="Basic and acidic residues" evidence="2">
    <location>
        <begin position="762"/>
        <end position="771"/>
    </location>
</feature>
<evidence type="ECO:0000313" key="4">
    <source>
        <dbReference type="Proteomes" id="UP001498398"/>
    </source>
</evidence>
<accession>A0ABR1J9U3</accession>
<feature type="compositionally biased region" description="Low complexity" evidence="2">
    <location>
        <begin position="190"/>
        <end position="221"/>
    </location>
</feature>
<feature type="compositionally biased region" description="Polar residues" evidence="2">
    <location>
        <begin position="783"/>
        <end position="793"/>
    </location>
</feature>
<evidence type="ECO:0000313" key="3">
    <source>
        <dbReference type="EMBL" id="KAK7450997.1"/>
    </source>
</evidence>
<keyword evidence="1" id="KW-0175">Coiled coil</keyword>
<feature type="region of interest" description="Disordered" evidence="2">
    <location>
        <begin position="714"/>
        <end position="815"/>
    </location>
</feature>
<feature type="region of interest" description="Disordered" evidence="2">
    <location>
        <begin position="187"/>
        <end position="227"/>
    </location>
</feature>
<feature type="compositionally biased region" description="Basic and acidic residues" evidence="2">
    <location>
        <begin position="724"/>
        <end position="734"/>
    </location>
</feature>
<sequence length="841" mass="92952">MIPSDRVRQLWTEFELWHAAQHLAIEQRVDDALRELDLKWRIASPKNRISKTDLDERKTMARLEIEKTLSGNTVRLEWQRRLDRAGLQSDAWNNMTVTERRKVEAILGADMDPAELTMSKLKNYRSSRKGTLFSPVTSRRWGGKEDALKNYAIVDPHSFSAESTEENEFEPWIDMVKARRSDDEISLDASTSSSTGFGSADSSSWSSAVSSSSTQTSRTSSPDYIPSKNLPSDLAFENFTNPTTLIHDNQSLSPPFRMRYIGPDLLTDLSETLDEEAEFDRFKFEIRIRKIREFHEEAADADICLLKEITKMRRSHGFARGEEMKRIEKHESDMLELRRRKEHERKEIVEEKRQKKKAELRQHTVGIAKEQVRSHIVRKVADVAPETSETPTVRGRQRQRNALRTGLFLDGGTPLSMDRSSTSKIPDEALFVRELSPVLSSTPTTNHLPLPEANQVCASVCSLSGPIEALEVSKSKEKALQGEKATASSKTALEKTPKNPSGPDQAAKSSPTILREESKSPQPSGSVNLAPLRAERSSSSVFSVASAASVSAKPKSAEPPFNSPSSTAKTRVIEPGSPVVASSTKSRTTESTTSVASRSPSDLVRMTASTTSATAVLPSAWTAWAPLASHPQSSQVPEDRRVWVPPASTVVGKAKRLPVSRSITEPAPQTIEKTISCSQTEPKHITASGKHPNPVLVTELQMRAPSKSLANVVSGNQEIPGEECAGKQPERSRDSLGIVKMGVGAEELPKQTTIQEVDDDENAKTPEHLPTDSRYIMEPVQPKLSTSPPASTNDMEKDQTQWSSDSISSLKPNSDPFLLMLDSLEAIMQSSDSSKEEEKAD</sequence>
<proteinExistence type="predicted"/>
<feature type="compositionally biased region" description="Low complexity" evidence="2">
    <location>
        <begin position="537"/>
        <end position="560"/>
    </location>
</feature>
<comment type="caution">
    <text evidence="3">The sequence shown here is derived from an EMBL/GenBank/DDBJ whole genome shotgun (WGS) entry which is preliminary data.</text>
</comment>
<reference evidence="3 4" key="1">
    <citation type="submission" date="2024-01" db="EMBL/GenBank/DDBJ databases">
        <title>A draft genome for the cacao thread blight pathogen Marasmiellus scandens.</title>
        <authorList>
            <person name="Baruah I.K."/>
            <person name="Leung J."/>
            <person name="Bukari Y."/>
            <person name="Amoako-Attah I."/>
            <person name="Meinhardt L.W."/>
            <person name="Bailey B.A."/>
            <person name="Cohen S.P."/>
        </authorList>
    </citation>
    <scope>NUCLEOTIDE SEQUENCE [LARGE SCALE GENOMIC DNA]</scope>
    <source>
        <strain evidence="3 4">GH-19</strain>
    </source>
</reference>
<feature type="region of interest" description="Disordered" evidence="2">
    <location>
        <begin position="481"/>
        <end position="602"/>
    </location>
</feature>
<dbReference type="EMBL" id="JBANRG010000032">
    <property type="protein sequence ID" value="KAK7450997.1"/>
    <property type="molecule type" value="Genomic_DNA"/>
</dbReference>
<gene>
    <name evidence="3" type="ORF">VKT23_012674</name>
</gene>
<feature type="compositionally biased region" description="Polar residues" evidence="2">
    <location>
        <begin position="800"/>
        <end position="812"/>
    </location>
</feature>
<keyword evidence="4" id="KW-1185">Reference proteome</keyword>
<dbReference type="Proteomes" id="UP001498398">
    <property type="component" value="Unassembled WGS sequence"/>
</dbReference>
<feature type="coiled-coil region" evidence="1">
    <location>
        <begin position="327"/>
        <end position="361"/>
    </location>
</feature>
<organism evidence="3 4">
    <name type="scientific">Marasmiellus scandens</name>
    <dbReference type="NCBI Taxonomy" id="2682957"/>
    <lineage>
        <taxon>Eukaryota</taxon>
        <taxon>Fungi</taxon>
        <taxon>Dikarya</taxon>
        <taxon>Basidiomycota</taxon>
        <taxon>Agaricomycotina</taxon>
        <taxon>Agaricomycetes</taxon>
        <taxon>Agaricomycetidae</taxon>
        <taxon>Agaricales</taxon>
        <taxon>Marasmiineae</taxon>
        <taxon>Omphalotaceae</taxon>
        <taxon>Marasmiellus</taxon>
    </lineage>
</organism>
<feature type="compositionally biased region" description="Low complexity" evidence="2">
    <location>
        <begin position="582"/>
        <end position="594"/>
    </location>
</feature>
<name>A0ABR1J9U3_9AGAR</name>
<evidence type="ECO:0000256" key="1">
    <source>
        <dbReference type="SAM" id="Coils"/>
    </source>
</evidence>
<protein>
    <submittedName>
        <fullName evidence="3">Uncharacterized protein</fullName>
    </submittedName>
</protein>
<evidence type="ECO:0000256" key="2">
    <source>
        <dbReference type="SAM" id="MobiDB-lite"/>
    </source>
</evidence>
<feature type="region of interest" description="Disordered" evidence="2">
    <location>
        <begin position="384"/>
        <end position="422"/>
    </location>
</feature>